<dbReference type="AlphaFoldDB" id="A0A401G392"/>
<reference evidence="3" key="2">
    <citation type="submission" date="2019-01" db="EMBL/GenBank/DDBJ databases">
        <title>Genome sequence of Desulfonema ishimotonii strain Tokyo 01.</title>
        <authorList>
            <person name="Fukui M."/>
        </authorList>
    </citation>
    <scope>NUCLEOTIDE SEQUENCE [LARGE SCALE GENOMIC DNA]</scope>
    <source>
        <strain evidence="3">Tokyo 01</strain>
    </source>
</reference>
<evidence type="ECO:0000313" key="3">
    <source>
        <dbReference type="Proteomes" id="UP000288096"/>
    </source>
</evidence>
<keyword evidence="3" id="KW-1185">Reference proteome</keyword>
<name>A0A401G392_9BACT</name>
<reference evidence="3" key="1">
    <citation type="submission" date="2017-11" db="EMBL/GenBank/DDBJ databases">
        <authorList>
            <person name="Watanabe M."/>
            <person name="Kojima H."/>
        </authorList>
    </citation>
    <scope>NUCLEOTIDE SEQUENCE [LARGE SCALE GENOMIC DNA]</scope>
    <source>
        <strain evidence="3">Tokyo 01</strain>
    </source>
</reference>
<protein>
    <submittedName>
        <fullName evidence="2">Uncharacterized protein</fullName>
    </submittedName>
</protein>
<evidence type="ECO:0000256" key="1">
    <source>
        <dbReference type="SAM" id="MobiDB-lite"/>
    </source>
</evidence>
<gene>
    <name evidence="2" type="ORF">DENIS_4705</name>
</gene>
<feature type="region of interest" description="Disordered" evidence="1">
    <location>
        <begin position="61"/>
        <end position="81"/>
    </location>
</feature>
<dbReference type="Proteomes" id="UP000288096">
    <property type="component" value="Unassembled WGS sequence"/>
</dbReference>
<accession>A0A401G392</accession>
<sequence>MTIHIEFKVGEKYENMKGMYEVLSIDGDSMIIRWDSGEETSTPIELQRKIILRLESEKRQRENAAQAKKKSKSKSASSRYGSGFSGMELSDFKKDVKGTTWRNRNCLGGAVTNRLTPGPYAFNSWAIYRSPEIQWADTAHRKRDSRWLQAKFFAEIDEASLCFGFYIERADNDQKSDWTPFMSWLENDGNEEWLISTLSEHDLRIYDPNGAIPGAITSFNGKWRLSDGGNHQEIPALNRFLHELPGNKRVDLHIGKKVDKDEAIARGETLADDISMVLNTLMPLYEAATPAAE</sequence>
<dbReference type="RefSeq" id="WP_124330749.1">
    <property type="nucleotide sequence ID" value="NZ_BEXT01000001.1"/>
</dbReference>
<evidence type="ECO:0000313" key="2">
    <source>
        <dbReference type="EMBL" id="GBC63707.1"/>
    </source>
</evidence>
<dbReference type="OrthoDB" id="5418877at2"/>
<dbReference type="EMBL" id="BEXT01000001">
    <property type="protein sequence ID" value="GBC63707.1"/>
    <property type="molecule type" value="Genomic_DNA"/>
</dbReference>
<comment type="caution">
    <text evidence="2">The sequence shown here is derived from an EMBL/GenBank/DDBJ whole genome shotgun (WGS) entry which is preliminary data.</text>
</comment>
<proteinExistence type="predicted"/>
<organism evidence="2 3">
    <name type="scientific">Desulfonema ishimotonii</name>
    <dbReference type="NCBI Taxonomy" id="45657"/>
    <lineage>
        <taxon>Bacteria</taxon>
        <taxon>Pseudomonadati</taxon>
        <taxon>Thermodesulfobacteriota</taxon>
        <taxon>Desulfobacteria</taxon>
        <taxon>Desulfobacterales</taxon>
        <taxon>Desulfococcaceae</taxon>
        <taxon>Desulfonema</taxon>
    </lineage>
</organism>